<reference evidence="1" key="1">
    <citation type="journal article" date="2021" name="Genome Biol. Evol.">
        <title>A High-Quality Reference Genome for a Parasitic Bivalve with Doubly Uniparental Inheritance (Bivalvia: Unionida).</title>
        <authorList>
            <person name="Smith C.H."/>
        </authorList>
    </citation>
    <scope>NUCLEOTIDE SEQUENCE</scope>
    <source>
        <strain evidence="1">CHS0354</strain>
    </source>
</reference>
<dbReference type="Proteomes" id="UP001195483">
    <property type="component" value="Unassembled WGS sequence"/>
</dbReference>
<evidence type="ECO:0000313" key="2">
    <source>
        <dbReference type="Proteomes" id="UP001195483"/>
    </source>
</evidence>
<dbReference type="AlphaFoldDB" id="A0AAE0TG36"/>
<reference evidence="1" key="2">
    <citation type="journal article" date="2021" name="Genome Biol. Evol.">
        <title>Developing a high-quality reference genome for a parasitic bivalve with doubly uniparental inheritance (Bivalvia: Unionida).</title>
        <authorList>
            <person name="Smith C.H."/>
        </authorList>
    </citation>
    <scope>NUCLEOTIDE SEQUENCE</scope>
    <source>
        <strain evidence="1">CHS0354</strain>
        <tissue evidence="1">Mantle</tissue>
    </source>
</reference>
<accession>A0AAE0TG36</accession>
<evidence type="ECO:0000313" key="1">
    <source>
        <dbReference type="EMBL" id="KAK3609334.1"/>
    </source>
</evidence>
<protein>
    <submittedName>
        <fullName evidence="1">Uncharacterized protein</fullName>
    </submittedName>
</protein>
<reference evidence="1" key="3">
    <citation type="submission" date="2023-05" db="EMBL/GenBank/DDBJ databases">
        <authorList>
            <person name="Smith C.H."/>
        </authorList>
    </citation>
    <scope>NUCLEOTIDE SEQUENCE</scope>
    <source>
        <strain evidence="1">CHS0354</strain>
        <tissue evidence="1">Mantle</tissue>
    </source>
</reference>
<keyword evidence="2" id="KW-1185">Reference proteome</keyword>
<proteinExistence type="predicted"/>
<organism evidence="1 2">
    <name type="scientific">Potamilus streckersoni</name>
    <dbReference type="NCBI Taxonomy" id="2493646"/>
    <lineage>
        <taxon>Eukaryota</taxon>
        <taxon>Metazoa</taxon>
        <taxon>Spiralia</taxon>
        <taxon>Lophotrochozoa</taxon>
        <taxon>Mollusca</taxon>
        <taxon>Bivalvia</taxon>
        <taxon>Autobranchia</taxon>
        <taxon>Heteroconchia</taxon>
        <taxon>Palaeoheterodonta</taxon>
        <taxon>Unionida</taxon>
        <taxon>Unionoidea</taxon>
        <taxon>Unionidae</taxon>
        <taxon>Ambleminae</taxon>
        <taxon>Lampsilini</taxon>
        <taxon>Potamilus</taxon>
    </lineage>
</organism>
<gene>
    <name evidence="1" type="ORF">CHS0354_024876</name>
</gene>
<comment type="caution">
    <text evidence="1">The sequence shown here is derived from an EMBL/GenBank/DDBJ whole genome shotgun (WGS) entry which is preliminary data.</text>
</comment>
<dbReference type="EMBL" id="JAEAOA010001473">
    <property type="protein sequence ID" value="KAK3609334.1"/>
    <property type="molecule type" value="Genomic_DNA"/>
</dbReference>
<name>A0AAE0TG36_9BIVA</name>
<sequence length="73" mass="8388">MEYKSSLIVKQRTLMTDDARKTKAVCLRRLPRDNLVLEDCTKSKPYVEIALIWSMTSSQCAWCWTAECPATAM</sequence>